<name>S8DZ70_FOMSC</name>
<dbReference type="GO" id="GO:0006508">
    <property type="term" value="P:proteolysis"/>
    <property type="evidence" value="ECO:0007669"/>
    <property type="project" value="InterPro"/>
</dbReference>
<dbReference type="Gene3D" id="3.40.50.12660">
    <property type="match status" value="1"/>
</dbReference>
<dbReference type="InterPro" id="IPR011600">
    <property type="entry name" value="Pept_C14_caspase"/>
</dbReference>
<dbReference type="Pfam" id="PF00656">
    <property type="entry name" value="Peptidase_C14"/>
    <property type="match status" value="1"/>
</dbReference>
<gene>
    <name evidence="4" type="ORF">FOMPIDRAFT_116164</name>
</gene>
<reference evidence="4 5" key="1">
    <citation type="journal article" date="2012" name="Science">
        <title>The Paleozoic origin of enzymatic lignin decomposition reconstructed from 31 fungal genomes.</title>
        <authorList>
            <person name="Floudas D."/>
            <person name="Binder M."/>
            <person name="Riley R."/>
            <person name="Barry K."/>
            <person name="Blanchette R.A."/>
            <person name="Henrissat B."/>
            <person name="Martinez A.T."/>
            <person name="Otillar R."/>
            <person name="Spatafora J.W."/>
            <person name="Yadav J.S."/>
            <person name="Aerts A."/>
            <person name="Benoit I."/>
            <person name="Boyd A."/>
            <person name="Carlson A."/>
            <person name="Copeland A."/>
            <person name="Coutinho P.M."/>
            <person name="de Vries R.P."/>
            <person name="Ferreira P."/>
            <person name="Findley K."/>
            <person name="Foster B."/>
            <person name="Gaskell J."/>
            <person name="Glotzer D."/>
            <person name="Gorecki P."/>
            <person name="Heitman J."/>
            <person name="Hesse C."/>
            <person name="Hori C."/>
            <person name="Igarashi K."/>
            <person name="Jurgens J.A."/>
            <person name="Kallen N."/>
            <person name="Kersten P."/>
            <person name="Kohler A."/>
            <person name="Kuees U."/>
            <person name="Kumar T.K.A."/>
            <person name="Kuo A."/>
            <person name="LaButti K."/>
            <person name="Larrondo L.F."/>
            <person name="Lindquist E."/>
            <person name="Ling A."/>
            <person name="Lombard V."/>
            <person name="Lucas S."/>
            <person name="Lundell T."/>
            <person name="Martin R."/>
            <person name="McLaughlin D.J."/>
            <person name="Morgenstern I."/>
            <person name="Morin E."/>
            <person name="Murat C."/>
            <person name="Nagy L.G."/>
            <person name="Nolan M."/>
            <person name="Ohm R.A."/>
            <person name="Patyshakuliyeva A."/>
            <person name="Rokas A."/>
            <person name="Ruiz-Duenas F.J."/>
            <person name="Sabat G."/>
            <person name="Salamov A."/>
            <person name="Samejima M."/>
            <person name="Schmutz J."/>
            <person name="Slot J.C."/>
            <person name="St John F."/>
            <person name="Stenlid J."/>
            <person name="Sun H."/>
            <person name="Sun S."/>
            <person name="Syed K."/>
            <person name="Tsang A."/>
            <person name="Wiebenga A."/>
            <person name="Young D."/>
            <person name="Pisabarro A."/>
            <person name="Eastwood D.C."/>
            <person name="Martin F."/>
            <person name="Cullen D."/>
            <person name="Grigoriev I.V."/>
            <person name="Hibbett D.S."/>
        </authorList>
    </citation>
    <scope>NUCLEOTIDE SEQUENCE</scope>
    <source>
        <strain evidence="5">FP-58527</strain>
    </source>
</reference>
<accession>S8DZ70</accession>
<feature type="region of interest" description="Disordered" evidence="2">
    <location>
        <begin position="242"/>
        <end position="262"/>
    </location>
</feature>
<feature type="domain" description="Peptidase C14 caspase" evidence="3">
    <location>
        <begin position="20"/>
        <end position="163"/>
    </location>
</feature>
<comment type="similarity">
    <text evidence="1">Belongs to the peptidase C14B family.</text>
</comment>
<dbReference type="Proteomes" id="UP000015241">
    <property type="component" value="Unassembled WGS sequence"/>
</dbReference>
<evidence type="ECO:0000313" key="5">
    <source>
        <dbReference type="Proteomes" id="UP000015241"/>
    </source>
</evidence>
<evidence type="ECO:0000259" key="3">
    <source>
        <dbReference type="Pfam" id="PF00656"/>
    </source>
</evidence>
<protein>
    <recommendedName>
        <fullName evidence="3">Peptidase C14 caspase domain-containing protein</fullName>
    </recommendedName>
</protein>
<organism evidence="4 5">
    <name type="scientific">Fomitopsis schrenkii</name>
    <name type="common">Brown rot fungus</name>
    <dbReference type="NCBI Taxonomy" id="2126942"/>
    <lineage>
        <taxon>Eukaryota</taxon>
        <taxon>Fungi</taxon>
        <taxon>Dikarya</taxon>
        <taxon>Basidiomycota</taxon>
        <taxon>Agaricomycotina</taxon>
        <taxon>Agaricomycetes</taxon>
        <taxon>Polyporales</taxon>
        <taxon>Fomitopsis</taxon>
    </lineage>
</organism>
<dbReference type="HOGENOM" id="CLU_844778_0_0_1"/>
<dbReference type="PANTHER" id="PTHR48104:SF30">
    <property type="entry name" value="METACASPASE-1"/>
    <property type="match status" value="1"/>
</dbReference>
<dbReference type="InParanoid" id="S8DZ70"/>
<dbReference type="OrthoDB" id="3223806at2759"/>
<dbReference type="eggNOG" id="KOG1546">
    <property type="taxonomic scope" value="Eukaryota"/>
</dbReference>
<dbReference type="GO" id="GO:0004197">
    <property type="term" value="F:cysteine-type endopeptidase activity"/>
    <property type="evidence" value="ECO:0007669"/>
    <property type="project" value="InterPro"/>
</dbReference>
<dbReference type="EMBL" id="KE504167">
    <property type="protein sequence ID" value="EPS98261.1"/>
    <property type="molecule type" value="Genomic_DNA"/>
</dbReference>
<dbReference type="GO" id="GO:0005737">
    <property type="term" value="C:cytoplasm"/>
    <property type="evidence" value="ECO:0007669"/>
    <property type="project" value="TreeGrafter"/>
</dbReference>
<proteinExistence type="inferred from homology"/>
<sequence>MKIGKLYRRATDHEQRQGARKALLIGINYGKQHGALHGCHRDALAVRDLLIDCYGYQRSNVAVLLDDPSYVQPTRDNMVNAMRDLVRGARPGDRLVFMSLFRLPLDAGHCCQIPCHNHSEDDDFDEALMPVDHEGPFNHSKLIIDNAILDACHSGTLLDLDHYMCNMLYTPRVSRGPRGDGSRRQAVERKTAILASPVLPPANGASAMTRKPSRRSTAPSRMLSMDGIFAVFSHSLPEVERTPTFLSQSGPPPAPEANDADARKGRIMARARDVVVRPAKEAFALIIPRYLSPPPAPNVKCDGWCVHTSAAARSAPRVVWIFPCTAART</sequence>
<dbReference type="PANTHER" id="PTHR48104">
    <property type="entry name" value="METACASPASE-4"/>
    <property type="match status" value="1"/>
</dbReference>
<evidence type="ECO:0000313" key="4">
    <source>
        <dbReference type="EMBL" id="EPS98261.1"/>
    </source>
</evidence>
<dbReference type="AlphaFoldDB" id="S8DZ70"/>
<evidence type="ECO:0000256" key="1">
    <source>
        <dbReference type="ARBA" id="ARBA00009005"/>
    </source>
</evidence>
<evidence type="ECO:0000256" key="2">
    <source>
        <dbReference type="SAM" id="MobiDB-lite"/>
    </source>
</evidence>
<dbReference type="InterPro" id="IPR050452">
    <property type="entry name" value="Metacaspase"/>
</dbReference>
<keyword evidence="5" id="KW-1185">Reference proteome</keyword>